<gene>
    <name evidence="14" type="ORF">D9758_012354</name>
</gene>
<comment type="subcellular location">
    <subcellularLocation>
        <location evidence="2">Membrane</location>
    </subcellularLocation>
</comment>
<keyword evidence="9" id="KW-0560">Oxidoreductase</keyword>
<dbReference type="InterPro" id="IPR036396">
    <property type="entry name" value="Cyt_P450_sf"/>
</dbReference>
<evidence type="ECO:0000256" key="13">
    <source>
        <dbReference type="PIRSR" id="PIRSR602403-1"/>
    </source>
</evidence>
<accession>A0A8H5CMZ8</accession>
<keyword evidence="10 13" id="KW-0408">Iron</keyword>
<dbReference type="InterPro" id="IPR002403">
    <property type="entry name" value="Cyt_P450_E_grp-IV"/>
</dbReference>
<evidence type="ECO:0000256" key="8">
    <source>
        <dbReference type="ARBA" id="ARBA00022989"/>
    </source>
</evidence>
<dbReference type="Proteomes" id="UP000559256">
    <property type="component" value="Unassembled WGS sequence"/>
</dbReference>
<keyword evidence="8" id="KW-1133">Transmembrane helix</keyword>
<dbReference type="GO" id="GO:0016705">
    <property type="term" value="F:oxidoreductase activity, acting on paired donors, with incorporation or reduction of molecular oxygen"/>
    <property type="evidence" value="ECO:0007669"/>
    <property type="project" value="InterPro"/>
</dbReference>
<dbReference type="GO" id="GO:0004497">
    <property type="term" value="F:monooxygenase activity"/>
    <property type="evidence" value="ECO:0007669"/>
    <property type="project" value="UniProtKB-KW"/>
</dbReference>
<reference evidence="14 15" key="1">
    <citation type="journal article" date="2020" name="ISME J.">
        <title>Uncovering the hidden diversity of litter-decomposition mechanisms in mushroom-forming fungi.</title>
        <authorList>
            <person name="Floudas D."/>
            <person name="Bentzer J."/>
            <person name="Ahren D."/>
            <person name="Johansson T."/>
            <person name="Persson P."/>
            <person name="Tunlid A."/>
        </authorList>
    </citation>
    <scope>NUCLEOTIDE SEQUENCE [LARGE SCALE GENOMIC DNA]</scope>
    <source>
        <strain evidence="14 15">CBS 291.85</strain>
    </source>
</reference>
<organism evidence="14 15">
    <name type="scientific">Tetrapyrgos nigripes</name>
    <dbReference type="NCBI Taxonomy" id="182062"/>
    <lineage>
        <taxon>Eukaryota</taxon>
        <taxon>Fungi</taxon>
        <taxon>Dikarya</taxon>
        <taxon>Basidiomycota</taxon>
        <taxon>Agaricomycotina</taxon>
        <taxon>Agaricomycetes</taxon>
        <taxon>Agaricomycetidae</taxon>
        <taxon>Agaricales</taxon>
        <taxon>Marasmiineae</taxon>
        <taxon>Marasmiaceae</taxon>
        <taxon>Tetrapyrgos</taxon>
    </lineage>
</organism>
<dbReference type="PRINTS" id="PR00465">
    <property type="entry name" value="EP450IV"/>
</dbReference>
<evidence type="ECO:0000256" key="3">
    <source>
        <dbReference type="ARBA" id="ARBA00004721"/>
    </source>
</evidence>
<name>A0A8H5CMZ8_9AGAR</name>
<dbReference type="OrthoDB" id="1470350at2759"/>
<dbReference type="Pfam" id="PF00067">
    <property type="entry name" value="p450"/>
    <property type="match status" value="1"/>
</dbReference>
<dbReference type="Gene3D" id="1.10.630.10">
    <property type="entry name" value="Cytochrome P450"/>
    <property type="match status" value="1"/>
</dbReference>
<keyword evidence="11" id="KW-0503">Monooxygenase</keyword>
<dbReference type="PRINTS" id="PR00385">
    <property type="entry name" value="P450"/>
</dbReference>
<dbReference type="GO" id="GO:0016020">
    <property type="term" value="C:membrane"/>
    <property type="evidence" value="ECO:0007669"/>
    <property type="project" value="UniProtKB-SubCell"/>
</dbReference>
<dbReference type="CDD" id="cd11069">
    <property type="entry name" value="CYP_FUM15-like"/>
    <property type="match status" value="1"/>
</dbReference>
<dbReference type="SUPFAM" id="SSF48264">
    <property type="entry name" value="Cytochrome P450"/>
    <property type="match status" value="1"/>
</dbReference>
<comment type="cofactor">
    <cofactor evidence="1 13">
        <name>heme</name>
        <dbReference type="ChEBI" id="CHEBI:30413"/>
    </cofactor>
</comment>
<dbReference type="PANTHER" id="PTHR24305:SF166">
    <property type="entry name" value="CYTOCHROME P450 12A4, MITOCHONDRIAL-RELATED"/>
    <property type="match status" value="1"/>
</dbReference>
<evidence type="ECO:0000313" key="15">
    <source>
        <dbReference type="Proteomes" id="UP000559256"/>
    </source>
</evidence>
<evidence type="ECO:0000256" key="12">
    <source>
        <dbReference type="ARBA" id="ARBA00023136"/>
    </source>
</evidence>
<keyword evidence="15" id="KW-1185">Reference proteome</keyword>
<evidence type="ECO:0000256" key="4">
    <source>
        <dbReference type="ARBA" id="ARBA00010617"/>
    </source>
</evidence>
<evidence type="ECO:0000256" key="1">
    <source>
        <dbReference type="ARBA" id="ARBA00001971"/>
    </source>
</evidence>
<evidence type="ECO:0000256" key="10">
    <source>
        <dbReference type="ARBA" id="ARBA00023004"/>
    </source>
</evidence>
<feature type="binding site" description="axial binding residue" evidence="13">
    <location>
        <position position="468"/>
    </location>
    <ligand>
        <name>heme</name>
        <dbReference type="ChEBI" id="CHEBI:30413"/>
    </ligand>
    <ligandPart>
        <name>Fe</name>
        <dbReference type="ChEBI" id="CHEBI:18248"/>
    </ligandPart>
</feature>
<keyword evidence="5 13" id="KW-0349">Heme</keyword>
<dbReference type="PANTHER" id="PTHR24305">
    <property type="entry name" value="CYTOCHROME P450"/>
    <property type="match status" value="1"/>
</dbReference>
<dbReference type="InterPro" id="IPR001128">
    <property type="entry name" value="Cyt_P450"/>
</dbReference>
<protein>
    <recommendedName>
        <fullName evidence="16">Cytochrome P450</fullName>
    </recommendedName>
</protein>
<comment type="caution">
    <text evidence="14">The sequence shown here is derived from an EMBL/GenBank/DDBJ whole genome shotgun (WGS) entry which is preliminary data.</text>
</comment>
<dbReference type="InterPro" id="IPR050121">
    <property type="entry name" value="Cytochrome_P450_monoxygenase"/>
</dbReference>
<evidence type="ECO:0000256" key="6">
    <source>
        <dbReference type="ARBA" id="ARBA00022692"/>
    </source>
</evidence>
<comment type="similarity">
    <text evidence="4">Belongs to the cytochrome P450 family.</text>
</comment>
<dbReference type="EMBL" id="JAACJM010000127">
    <property type="protein sequence ID" value="KAF5344244.1"/>
    <property type="molecule type" value="Genomic_DNA"/>
</dbReference>
<evidence type="ECO:0000256" key="5">
    <source>
        <dbReference type="ARBA" id="ARBA00022617"/>
    </source>
</evidence>
<evidence type="ECO:0000256" key="2">
    <source>
        <dbReference type="ARBA" id="ARBA00004370"/>
    </source>
</evidence>
<evidence type="ECO:0000256" key="11">
    <source>
        <dbReference type="ARBA" id="ARBA00023033"/>
    </source>
</evidence>
<evidence type="ECO:0008006" key="16">
    <source>
        <dbReference type="Google" id="ProtNLM"/>
    </source>
</evidence>
<evidence type="ECO:0000313" key="14">
    <source>
        <dbReference type="EMBL" id="KAF5344244.1"/>
    </source>
</evidence>
<evidence type="ECO:0000256" key="7">
    <source>
        <dbReference type="ARBA" id="ARBA00022723"/>
    </source>
</evidence>
<sequence length="532" mass="59343">MNLTLQVAASVLGAIALVLSYLVVKSIYSKYTSPLRSLPGPKNTSWLFGNLREIQKAENAVLHEEWTEKYGPTIKYGGFFGTYRLYTTDTKALNHVLMNHYTYQKPEMAAYSLSQVLGSGILIMEGDKHKMQRRVMNPAFGAAQIRELTEVFIDNASTDPPKASGLWASQIQEGAKVNVLSWLSRMTLDVIGLAGFNYRFDALSPEGEANELNKAFNIVFGAGENRIRMWGILQAWFPALRVFPSDSPPEVNQAQKTMTSIGRRILRESKTSLTATGEKGNNWRARDLLSLLLRSNMDTNLPESQRMSDEDVVSRHETTSTATTWALYALTQDKAAQTKLREELLAISTDNPTMDELNSLPYLDAVVRETLRVHAPVPSTIRVATKDDILPLGTPFMDVNGVMHDSILVQKGQTLFIPILTLNRDPKLWGPDAKEFKPERWEKVPEAVQAIPGVWGNLLTFLGGARACIGYRFSLIEMKALLFTLVRAFEFDLAVPVEDIGKKSSVVTRPFLKSDPENGSQLPLLVKLYQAS</sequence>
<evidence type="ECO:0000256" key="9">
    <source>
        <dbReference type="ARBA" id="ARBA00023002"/>
    </source>
</evidence>
<keyword evidence="12" id="KW-0472">Membrane</keyword>
<keyword evidence="7 13" id="KW-0479">Metal-binding</keyword>
<proteinExistence type="inferred from homology"/>
<dbReference type="GO" id="GO:0020037">
    <property type="term" value="F:heme binding"/>
    <property type="evidence" value="ECO:0007669"/>
    <property type="project" value="InterPro"/>
</dbReference>
<keyword evidence="6" id="KW-0812">Transmembrane</keyword>
<comment type="pathway">
    <text evidence="3">Secondary metabolite biosynthesis; terpenoid biosynthesis.</text>
</comment>
<dbReference type="AlphaFoldDB" id="A0A8H5CMZ8"/>
<dbReference type="GO" id="GO:0005506">
    <property type="term" value="F:iron ion binding"/>
    <property type="evidence" value="ECO:0007669"/>
    <property type="project" value="InterPro"/>
</dbReference>